<evidence type="ECO:0000313" key="28">
    <source>
        <dbReference type="Proteomes" id="UP000198397"/>
    </source>
</evidence>
<proteinExistence type="inferred from homology"/>
<dbReference type="PANTHER" id="PTHR23512:SF3">
    <property type="entry name" value="MAJOR FACILITATOR SUPERFAMILY DOMAIN-CONTAINING PROTEIN 1"/>
    <property type="match status" value="1"/>
</dbReference>
<keyword evidence="5 25" id="KW-1133">Transmembrane helix</keyword>
<dbReference type="GO" id="GO:0005765">
    <property type="term" value="C:lysosomal membrane"/>
    <property type="evidence" value="ECO:0007669"/>
    <property type="project" value="UniProtKB-SubCell"/>
</dbReference>
<comment type="catalytic activity">
    <reaction evidence="9">
        <text>L-histidyl-glycine(out) = L-histidyl-glycine(in)</text>
        <dbReference type="Rhea" id="RHEA:79395"/>
        <dbReference type="ChEBI" id="CHEBI:229957"/>
    </reaction>
</comment>
<comment type="subunit">
    <text evidence="24">Homodimer. Interacts with lysosomal protein GLMP (via lumenal domain); the interaction starts while both proteins are still in the endoplasmic reticulum and is required for stabilization of MFSD1 in lysosomes but has no direct effect on its targeting to lysosomes or transporter activity.</text>
</comment>
<protein>
    <recommendedName>
        <fullName evidence="21">Lysosomal dipeptide transporter MFSD1</fullName>
    </recommendedName>
    <alternativeName>
        <fullName evidence="22">Major facilitator superfamily domain-containing protein 1</fullName>
    </alternativeName>
</protein>
<keyword evidence="4 25" id="KW-0812">Transmembrane</keyword>
<evidence type="ECO:0000256" key="19">
    <source>
        <dbReference type="ARBA" id="ARBA00044919"/>
    </source>
</evidence>
<comment type="catalytic activity">
    <reaction evidence="8">
        <text>L-lysyl-L-alanine(out) = L-lysyl-L-alanine(in)</text>
        <dbReference type="Rhea" id="RHEA:79399"/>
        <dbReference type="ChEBI" id="CHEBI:229954"/>
    </reaction>
</comment>
<reference evidence="27 28" key="1">
    <citation type="submission" date="2017-06" db="EMBL/GenBank/DDBJ databases">
        <authorList>
            <person name="Kim H.J."/>
            <person name="Triplett B.A."/>
        </authorList>
    </citation>
    <scope>NUCLEOTIDE SEQUENCE [LARGE SCALE GENOMIC DNA]</scope>
    <source>
        <strain evidence="27 28">DSM 8800</strain>
    </source>
</reference>
<dbReference type="EMBL" id="FZNQ01000009">
    <property type="protein sequence ID" value="SNR49111.1"/>
    <property type="molecule type" value="Genomic_DNA"/>
</dbReference>
<dbReference type="AlphaFoldDB" id="A0A238WRV0"/>
<feature type="transmembrane region" description="Helical" evidence="25">
    <location>
        <begin position="215"/>
        <end position="238"/>
    </location>
</feature>
<evidence type="ECO:0000256" key="24">
    <source>
        <dbReference type="ARBA" id="ARBA00046376"/>
    </source>
</evidence>
<keyword evidence="6 25" id="KW-0472">Membrane</keyword>
<organism evidence="27 28">
    <name type="scientific">Halorubrum vacuolatum</name>
    <name type="common">Natronobacterium vacuolatum</name>
    <dbReference type="NCBI Taxonomy" id="63740"/>
    <lineage>
        <taxon>Archaea</taxon>
        <taxon>Methanobacteriati</taxon>
        <taxon>Methanobacteriota</taxon>
        <taxon>Stenosarchaea group</taxon>
        <taxon>Halobacteria</taxon>
        <taxon>Halobacteriales</taxon>
        <taxon>Haloferacaceae</taxon>
        <taxon>Halorubrum</taxon>
    </lineage>
</organism>
<feature type="transmembrane region" description="Helical" evidence="25">
    <location>
        <begin position="91"/>
        <end position="111"/>
    </location>
</feature>
<evidence type="ECO:0000256" key="11">
    <source>
        <dbReference type="ARBA" id="ARBA00044884"/>
    </source>
</evidence>
<evidence type="ECO:0000256" key="5">
    <source>
        <dbReference type="ARBA" id="ARBA00022989"/>
    </source>
</evidence>
<keyword evidence="7" id="KW-0458">Lysosome</keyword>
<comment type="catalytic activity">
    <reaction evidence="20">
        <text>L-lysyl-glycine(out) = L-lysyl-glycine(in)</text>
        <dbReference type="Rhea" id="RHEA:79407"/>
        <dbReference type="ChEBI" id="CHEBI:191202"/>
    </reaction>
</comment>
<evidence type="ECO:0000256" key="8">
    <source>
        <dbReference type="ARBA" id="ARBA00044876"/>
    </source>
</evidence>
<feature type="transmembrane region" description="Helical" evidence="25">
    <location>
        <begin position="385"/>
        <end position="406"/>
    </location>
</feature>
<evidence type="ECO:0000256" key="15">
    <source>
        <dbReference type="ARBA" id="ARBA00044899"/>
    </source>
</evidence>
<evidence type="ECO:0000256" key="13">
    <source>
        <dbReference type="ARBA" id="ARBA00044893"/>
    </source>
</evidence>
<dbReference type="Pfam" id="PF07690">
    <property type="entry name" value="MFS_1"/>
    <property type="match status" value="1"/>
</dbReference>
<evidence type="ECO:0000256" key="12">
    <source>
        <dbReference type="ARBA" id="ARBA00044891"/>
    </source>
</evidence>
<name>A0A238WRV0_HALVU</name>
<keyword evidence="28" id="KW-1185">Reference proteome</keyword>
<evidence type="ECO:0000259" key="26">
    <source>
        <dbReference type="PROSITE" id="PS50850"/>
    </source>
</evidence>
<feature type="transmembrane region" description="Helical" evidence="25">
    <location>
        <begin position="283"/>
        <end position="302"/>
    </location>
</feature>
<evidence type="ECO:0000256" key="10">
    <source>
        <dbReference type="ARBA" id="ARBA00044881"/>
    </source>
</evidence>
<comment type="similarity">
    <text evidence="2">Belongs to the major facilitator superfamily.</text>
</comment>
<evidence type="ECO:0000256" key="20">
    <source>
        <dbReference type="ARBA" id="ARBA00044924"/>
    </source>
</evidence>
<evidence type="ECO:0000256" key="18">
    <source>
        <dbReference type="ARBA" id="ARBA00044912"/>
    </source>
</evidence>
<dbReference type="PANTHER" id="PTHR23512">
    <property type="entry name" value="MAJOR FACILITATOR SUPERFAMILY DOMAIN-CONTAINING PROTEIN 1"/>
    <property type="match status" value="1"/>
</dbReference>
<feature type="transmembrane region" description="Helical" evidence="25">
    <location>
        <begin position="158"/>
        <end position="176"/>
    </location>
</feature>
<dbReference type="InterPro" id="IPR052187">
    <property type="entry name" value="MFSD1"/>
</dbReference>
<dbReference type="GO" id="GO:0022857">
    <property type="term" value="F:transmembrane transporter activity"/>
    <property type="evidence" value="ECO:0007669"/>
    <property type="project" value="InterPro"/>
</dbReference>
<comment type="catalytic activity">
    <reaction evidence="14">
        <text>L-aspartyl-L-lysine(out) = L-aspartyl-L-lysine(in)</text>
        <dbReference type="Rhea" id="RHEA:79411"/>
        <dbReference type="ChEBI" id="CHEBI:229953"/>
    </reaction>
</comment>
<evidence type="ECO:0000256" key="3">
    <source>
        <dbReference type="ARBA" id="ARBA00022448"/>
    </source>
</evidence>
<feature type="transmembrane region" description="Helical" evidence="25">
    <location>
        <begin position="308"/>
        <end position="330"/>
    </location>
</feature>
<evidence type="ECO:0000256" key="17">
    <source>
        <dbReference type="ARBA" id="ARBA00044903"/>
    </source>
</evidence>
<evidence type="ECO:0000256" key="16">
    <source>
        <dbReference type="ARBA" id="ARBA00044900"/>
    </source>
</evidence>
<comment type="subcellular location">
    <subcellularLocation>
        <location evidence="1">Lysosome membrane</location>
        <topology evidence="1">Multi-pass membrane protein</topology>
    </subcellularLocation>
</comment>
<keyword evidence="3" id="KW-0813">Transport</keyword>
<evidence type="ECO:0000256" key="6">
    <source>
        <dbReference type="ARBA" id="ARBA00023136"/>
    </source>
</evidence>
<dbReference type="RefSeq" id="WP_245809949.1">
    <property type="nucleotide sequence ID" value="NZ_FZNQ01000009.1"/>
</dbReference>
<comment type="function">
    <text evidence="23">Lysosomal dipeptide uniporter that selectively exports lysine, arginine or histidine-containing dipeptides with a net positive charge from the lysosome lumen into the cytosol. Could play a role in a specific type of protein O-glycosylation indirectly regulating macrophages migration and tissue invasion. Also essential for liver homeostasis.</text>
</comment>
<dbReference type="InterPro" id="IPR020846">
    <property type="entry name" value="MFS_dom"/>
</dbReference>
<feature type="transmembrane region" description="Helical" evidence="25">
    <location>
        <begin position="67"/>
        <end position="85"/>
    </location>
</feature>
<evidence type="ECO:0000256" key="22">
    <source>
        <dbReference type="ARBA" id="ARBA00045018"/>
    </source>
</evidence>
<comment type="catalytic activity">
    <reaction evidence="10">
        <text>L-alpha-aminoacyl-L-arginine(out) = L-alpha-aminoacyl-L-arginine(in)</text>
        <dbReference type="Rhea" id="RHEA:79367"/>
        <dbReference type="ChEBI" id="CHEBI:229968"/>
    </reaction>
</comment>
<evidence type="ECO:0000256" key="23">
    <source>
        <dbReference type="ARBA" id="ARBA00045709"/>
    </source>
</evidence>
<comment type="catalytic activity">
    <reaction evidence="17">
        <text>L-arginyl-glycine(out) = L-arginyl-glycine(in)</text>
        <dbReference type="Rhea" id="RHEA:79391"/>
        <dbReference type="ChEBI" id="CHEBI:229955"/>
    </reaction>
</comment>
<feature type="transmembrane region" description="Helical" evidence="25">
    <location>
        <begin position="40"/>
        <end position="60"/>
    </location>
</feature>
<comment type="catalytic activity">
    <reaction evidence="11">
        <text>L-alpha-aminoacyl-L-histidine(out) = L-alpha-aminoacyl-L-histidine(in)</text>
        <dbReference type="Rhea" id="RHEA:79375"/>
        <dbReference type="ChEBI" id="CHEBI:229967"/>
    </reaction>
</comment>
<evidence type="ECO:0000256" key="2">
    <source>
        <dbReference type="ARBA" id="ARBA00008335"/>
    </source>
</evidence>
<feature type="domain" description="Major facilitator superfamily (MFS) profile" evidence="26">
    <location>
        <begin position="1"/>
        <end position="411"/>
    </location>
</feature>
<evidence type="ECO:0000256" key="14">
    <source>
        <dbReference type="ARBA" id="ARBA00044898"/>
    </source>
</evidence>
<gene>
    <name evidence="27" type="ORF">SAMN06264855_109113</name>
</gene>
<evidence type="ECO:0000256" key="21">
    <source>
        <dbReference type="ARBA" id="ARBA00044985"/>
    </source>
</evidence>
<dbReference type="Gene3D" id="1.20.1250.20">
    <property type="entry name" value="MFS general substrate transporter like domains"/>
    <property type="match status" value="2"/>
</dbReference>
<sequence>MLFAVLAAVFLAVNVYRLSTAVIAEPLMAAFDTTGAQLGTLHATFFYVYAVMQIPTGILVDRVGPRRTAAVGAFVMNLGAIWFALTGSYTGALAARLLIGLGGSVIFVSMLRFCASWYRSEEFATMSGVCFAVGGVGGILATTPFALAVEAAGWRETLLALGAVGLVVSALTYALVRDSPERAGLRSIEGVPEQARLTMGEVRTYTRRALADRSVWVVSLLLFCTGGVNLTLFGLWGVPYVVQTYGTTVTVASVVTLLGGLGSVLGPPAIGWLSDRVGERTQFIIVGCLVFTLGLALIAVIGDPPLPVVGLVFFINGVLLGTFVLTYPMVKERHPSRASGISLGSVNGASFLGAALLPTVMGRTLDAYWTGEVVGGARVYTATGYRLAFAIATLCGVIAVACAVWLHLQSGPDDREVGGSA</sequence>
<evidence type="ECO:0000313" key="27">
    <source>
        <dbReference type="EMBL" id="SNR49111.1"/>
    </source>
</evidence>
<comment type="catalytic activity">
    <reaction evidence="16">
        <text>L-lysyl-L-lysine(out) = L-lysyl-L-lysine(in)</text>
        <dbReference type="Rhea" id="RHEA:79403"/>
        <dbReference type="ChEBI" id="CHEBI:229956"/>
    </reaction>
</comment>
<evidence type="ECO:0000256" key="9">
    <source>
        <dbReference type="ARBA" id="ARBA00044878"/>
    </source>
</evidence>
<feature type="transmembrane region" description="Helical" evidence="25">
    <location>
        <begin position="123"/>
        <end position="146"/>
    </location>
</feature>
<evidence type="ECO:0000256" key="25">
    <source>
        <dbReference type="SAM" id="Phobius"/>
    </source>
</evidence>
<feature type="transmembrane region" description="Helical" evidence="25">
    <location>
        <begin position="250"/>
        <end position="271"/>
    </location>
</feature>
<evidence type="ECO:0000256" key="7">
    <source>
        <dbReference type="ARBA" id="ARBA00023228"/>
    </source>
</evidence>
<comment type="catalytic activity">
    <reaction evidence="12">
        <text>L-lysyl-L-alpha-amino acid(out) = L-lysyl-L-alpha-amino acid(in)</text>
        <dbReference type="Rhea" id="RHEA:79387"/>
        <dbReference type="ChEBI" id="CHEBI:229965"/>
    </reaction>
</comment>
<evidence type="ECO:0000256" key="1">
    <source>
        <dbReference type="ARBA" id="ARBA00004155"/>
    </source>
</evidence>
<dbReference type="InterPro" id="IPR036259">
    <property type="entry name" value="MFS_trans_sf"/>
</dbReference>
<dbReference type="InterPro" id="IPR011701">
    <property type="entry name" value="MFS"/>
</dbReference>
<comment type="catalytic activity">
    <reaction evidence="19">
        <text>L-alanyl-L-lysine(out) = L-alanyl-L-lysine(in)</text>
        <dbReference type="Rhea" id="RHEA:79415"/>
        <dbReference type="ChEBI" id="CHEBI:192470"/>
    </reaction>
</comment>
<evidence type="ECO:0000256" key="4">
    <source>
        <dbReference type="ARBA" id="ARBA00022692"/>
    </source>
</evidence>
<comment type="catalytic activity">
    <reaction evidence="13">
        <text>L-alpha-aminoacyl-L-lysine(out) = L-alpha-aminoacyl-L-lysine(in)</text>
        <dbReference type="Rhea" id="RHEA:79383"/>
        <dbReference type="ChEBI" id="CHEBI:229966"/>
    </reaction>
</comment>
<accession>A0A238WRV0</accession>
<dbReference type="Proteomes" id="UP000198397">
    <property type="component" value="Unassembled WGS sequence"/>
</dbReference>
<dbReference type="SUPFAM" id="SSF103473">
    <property type="entry name" value="MFS general substrate transporter"/>
    <property type="match status" value="1"/>
</dbReference>
<comment type="catalytic activity">
    <reaction evidence="15">
        <text>L-arginyl-L-alpha-amino acid(out) = L-arginyl-L-alpha-amino acid(in)</text>
        <dbReference type="Rhea" id="RHEA:79371"/>
        <dbReference type="ChEBI" id="CHEBI:84315"/>
    </reaction>
</comment>
<comment type="catalytic activity">
    <reaction evidence="18">
        <text>L-histidyl-L-alpha-amino acid(out) = L-histidyl-L-alpha-amino acid(in)</text>
        <dbReference type="Rhea" id="RHEA:79379"/>
        <dbReference type="ChEBI" id="CHEBI:229964"/>
    </reaction>
</comment>
<dbReference type="PROSITE" id="PS50850">
    <property type="entry name" value="MFS"/>
    <property type="match status" value="1"/>
</dbReference>